<evidence type="ECO:0000313" key="3">
    <source>
        <dbReference type="Proteomes" id="UP000387223"/>
    </source>
</evidence>
<dbReference type="EMBL" id="BGZI01000033">
    <property type="protein sequence ID" value="GBO90089.1"/>
    <property type="molecule type" value="Genomic_DNA"/>
</dbReference>
<feature type="signal peptide" evidence="1">
    <location>
        <begin position="1"/>
        <end position="19"/>
    </location>
</feature>
<keyword evidence="1" id="KW-0732">Signal</keyword>
<dbReference type="Proteomes" id="UP000387223">
    <property type="component" value="Unassembled WGS sequence"/>
</dbReference>
<sequence length="1280" mass="135529">MIRQHSLRLWLLLCTMAAALIISGCGGGSSSGSGTTPSTDDSATISGTAAAGAPVSGIVGARDAADNTATAAINADGSFELDLSELTTPVLLYASGIAGGNAYQMLSVAFADDLNGTANITPLTDLIVGNAVGRNPQEFFNNPDFDLIQQAAIETQEDALKTRLKPLLDALGVEDDFDLRNSPFTANRSGFDAALDVIEVQVDPETNTATITNRVNPTQTITNSFVQPESEETTLEVNETEISDGVTTLQALNALATSFANALENQDETALQNLVTNNFLNNGETLSGFATRLAGSPEGIEDAGELAADIRNWSLAELGEGTARLNVGQAQGPWQAINDNGDWKLQGNQLEFFVFVEPTHRYENGAESVAIEEIATLIYAGFPSANLGAVADSSVTVSGDLESFNGGLPIDSGNNRFAAFQSLTAGSINSGDQVTFAWNNPVEGVVDSTATFTIRRGSPDFSNGAPEITAASADLAADEYSFQWTLPPGYDAVSVRNNFTGQTSGGQGGGFTGNPLANDATSFIGTLPESYVPAETDQLRLIARDPFGVFVSARLSNPFPGQVPAPMAEDALIGSWVARNGNRTDNAPWVQITFLENGYYMHQELDLPYRPEEDTSGSTGIEFGQYQWDNQTGELTVSQILRDDNGEWGLTSVESGVERLALRVDGDTLSAYDPTVGQSETTEFTRVSLNQTGVTGSWIIQDTVDPTNVSIFTALADNFYFLGTTQPADETGSPGLEFGTFTYDGETLLLNASPAIDQNGEYGLSDPMQGFDYATVIDGALIIDDGEAFQLSEIAPGVTPSDGTVTVNYVSPDEEIAPGPAVTGDFHYLRSAAGIESSRLNNPPTVFQAHYAHTGASIADNSDGKGTLSWADLCVGDLFIEPGTSEDGRDALFDSVSECFGQSNGFDLTFTETGLFAAVPESTTIDPEDGSQIVTGATEIDFRALDAGRSLFIATEANSFQYEESDGSFTEGRDMNTHVLSKTDPSLTVDSLAGDWGFATLRISNIVDDFDAVVPNEMEYGAGALNISVDAAGNATLTDEVQLNVGQGLKPLVNSDIFIDSRNEETALNVDLGAFGLTADGTLDLLDGELGGFVSQGSDVMTLGLPNPFTPYTVQTEESSFLIGVKLDPNFQAADLAGKSYDLMLKGYFAGQNYFETDIFLPGATLEFDASGTAISQRGLTFAYSTFGLNTDVLDVTRQSAGLPANTWTYQVDGPTGLIRMESPQYTYSGGDIGFGEQFGYSSADNRLLVLVSRFYDNSGGVPMGPAGVYIAYAICNNCN</sequence>
<proteinExistence type="predicted"/>
<dbReference type="AlphaFoldDB" id="A0A5M3Q4Q4"/>
<reference evidence="2 3" key="1">
    <citation type="journal article" date="2019" name="J. Gen. Appl. Microbiol.">
        <title>Aerobic degradation of cis-dichloroethene by the marine bacterium Marinobacter salsuginis strain 5N-3.</title>
        <authorList>
            <person name="Inoue Y."/>
            <person name="Fukunaga Y."/>
            <person name="Katsumata H."/>
            <person name="Ohji S."/>
            <person name="Hosoyama A."/>
            <person name="Mori K."/>
            <person name="Ando K."/>
        </authorList>
    </citation>
    <scope>NUCLEOTIDE SEQUENCE [LARGE SCALE GENOMIC DNA]</scope>
    <source>
        <strain evidence="2 3">NBRC 109114</strain>
    </source>
</reference>
<evidence type="ECO:0000256" key="1">
    <source>
        <dbReference type="SAM" id="SignalP"/>
    </source>
</evidence>
<protein>
    <recommendedName>
        <fullName evidence="4">Bacterial Ig-like domain-containing protein</fullName>
    </recommendedName>
</protein>
<name>A0A5M3Q4Q4_9GAMM</name>
<dbReference type="PROSITE" id="PS51257">
    <property type="entry name" value="PROKAR_LIPOPROTEIN"/>
    <property type="match status" value="1"/>
</dbReference>
<gene>
    <name evidence="2" type="ORF">MSSD14B_37570</name>
</gene>
<feature type="chain" id="PRO_5024399914" description="Bacterial Ig-like domain-containing protein" evidence="1">
    <location>
        <begin position="20"/>
        <end position="1280"/>
    </location>
</feature>
<accession>A0A5M3Q4Q4</accession>
<evidence type="ECO:0000313" key="2">
    <source>
        <dbReference type="EMBL" id="GBO90089.1"/>
    </source>
</evidence>
<organism evidence="2 3">
    <name type="scientific">Marinobacter salsuginis</name>
    <dbReference type="NCBI Taxonomy" id="418719"/>
    <lineage>
        <taxon>Bacteria</taxon>
        <taxon>Pseudomonadati</taxon>
        <taxon>Pseudomonadota</taxon>
        <taxon>Gammaproteobacteria</taxon>
        <taxon>Pseudomonadales</taxon>
        <taxon>Marinobacteraceae</taxon>
        <taxon>Marinobacter</taxon>
    </lineage>
</organism>
<evidence type="ECO:0008006" key="4">
    <source>
        <dbReference type="Google" id="ProtNLM"/>
    </source>
</evidence>
<dbReference type="RefSeq" id="WP_153637434.1">
    <property type="nucleotide sequence ID" value="NZ_BGZI01000033.1"/>
</dbReference>
<comment type="caution">
    <text evidence="2">The sequence shown here is derived from an EMBL/GenBank/DDBJ whole genome shotgun (WGS) entry which is preliminary data.</text>
</comment>